<organism evidence="1 2">
    <name type="scientific">Oleiphilus messinensis</name>
    <dbReference type="NCBI Taxonomy" id="141451"/>
    <lineage>
        <taxon>Bacteria</taxon>
        <taxon>Pseudomonadati</taxon>
        <taxon>Pseudomonadota</taxon>
        <taxon>Gammaproteobacteria</taxon>
        <taxon>Oceanospirillales</taxon>
        <taxon>Oleiphilaceae</taxon>
        <taxon>Oleiphilus</taxon>
    </lineage>
</organism>
<sequence length="310" mass="35895">MIKHSLKKTDRPIQSTPLVLEIEELKVETLQAIPQYLINNIACLKTDDSNYCARPVLLEVGSSLILSEYEFWSLVIKCGKETQCLTLDYLIQTFEIYGRGIPWTDEVDKLGQECLYAFFDELDYEECTVTEDSILLKLFSTFSLYFIEQNKGKGHNETTRLKQTLEGLISYNNMPLFYQTLYHAIQYGQGSWASVEGLLPFFHQDGVLKKLIDLSIEKTDAGDGFHERAIYLLCAVVYGSNEECTQNIINYYNSHFLLEPFSDTPHRNIARNRKVCDAYFQQFINGRSITKEINTGFHIYNTESRQWRSI</sequence>
<reference evidence="1 2" key="1">
    <citation type="submission" date="2017-05" db="EMBL/GenBank/DDBJ databases">
        <title>Genomic insights into alkan degradation activity of Oleiphilus messinensis.</title>
        <authorList>
            <person name="Kozyavkin S.A."/>
            <person name="Slesarev A.I."/>
            <person name="Golyshin P.N."/>
            <person name="Korzhenkov A."/>
            <person name="Golyshina O.N."/>
            <person name="Toshchakov S.V."/>
        </authorList>
    </citation>
    <scope>NUCLEOTIDE SEQUENCE [LARGE SCALE GENOMIC DNA]</scope>
    <source>
        <strain evidence="1 2">ME102</strain>
    </source>
</reference>
<proteinExistence type="predicted"/>
<dbReference type="RefSeq" id="WP_087461474.1">
    <property type="nucleotide sequence ID" value="NZ_CP021425.1"/>
</dbReference>
<gene>
    <name evidence="1" type="ORF">OLMES_2432</name>
</gene>
<dbReference type="Proteomes" id="UP000196027">
    <property type="component" value="Chromosome"/>
</dbReference>
<evidence type="ECO:0000313" key="1">
    <source>
        <dbReference type="EMBL" id="ARU56493.1"/>
    </source>
</evidence>
<dbReference type="AlphaFoldDB" id="A0A1Y0IAR8"/>
<evidence type="ECO:0000313" key="2">
    <source>
        <dbReference type="Proteomes" id="UP000196027"/>
    </source>
</evidence>
<name>A0A1Y0IAR8_9GAMM</name>
<dbReference type="KEGG" id="ome:OLMES_2432"/>
<accession>A0A1Y0IAR8</accession>
<dbReference type="EMBL" id="CP021425">
    <property type="protein sequence ID" value="ARU56493.1"/>
    <property type="molecule type" value="Genomic_DNA"/>
</dbReference>
<keyword evidence="2" id="KW-1185">Reference proteome</keyword>
<protein>
    <submittedName>
        <fullName evidence="1">Uncharacterized protein</fullName>
    </submittedName>
</protein>